<dbReference type="AlphaFoldDB" id="A0A0H2R6J7"/>
<organism evidence="2 3">
    <name type="scientific">Schizopora paradoxa</name>
    <dbReference type="NCBI Taxonomy" id="27342"/>
    <lineage>
        <taxon>Eukaryota</taxon>
        <taxon>Fungi</taxon>
        <taxon>Dikarya</taxon>
        <taxon>Basidiomycota</taxon>
        <taxon>Agaricomycotina</taxon>
        <taxon>Agaricomycetes</taxon>
        <taxon>Hymenochaetales</taxon>
        <taxon>Schizoporaceae</taxon>
        <taxon>Schizopora</taxon>
    </lineage>
</organism>
<protein>
    <recommendedName>
        <fullName evidence="4">F-box domain-containing protein</fullName>
    </recommendedName>
</protein>
<evidence type="ECO:0008006" key="4">
    <source>
        <dbReference type="Google" id="ProtNLM"/>
    </source>
</evidence>
<dbReference type="OrthoDB" id="2840678at2759"/>
<proteinExistence type="predicted"/>
<dbReference type="Proteomes" id="UP000053477">
    <property type="component" value="Unassembled WGS sequence"/>
</dbReference>
<evidence type="ECO:0000256" key="1">
    <source>
        <dbReference type="SAM" id="MobiDB-lite"/>
    </source>
</evidence>
<dbReference type="InParanoid" id="A0A0H2R6J7"/>
<name>A0A0H2R6J7_9AGAM</name>
<feature type="region of interest" description="Disordered" evidence="1">
    <location>
        <begin position="1"/>
        <end position="24"/>
    </location>
</feature>
<sequence length="623" mass="69396">MGSKRKTKSSSTKSRAQAAATPSPAFSSIDIEAVVSKHLSGSDIVPQEIRDENEILDQLASEILAPNSPMKSTATGFGLVSRARRVVTRLESLQQAVWKALEAEIEEARQRVQRFGALCGLASLPSTVLADIILLAIREDTDSEEPEKQSISAVHMSHVCRHFRDTVLSTPEMWTVICTTPHPTSAKLDLVHACLERSGDNPLDVHLNIYEPSEGSRYSPDAQLGCDEVFNIVQRHAHRWRSFNLKFIELPNTPPMLRRVGEETEDLGLFHSPNVGLVSAALQDMHDLSCPLLESIMLPFAQASVFIGKNMELCSSWDMPSLTTLSIMRCLPSTLPHLDRIVDFHFTLFCKHVVDDDVSSLVTLAEVLKQMTSLRVLVLNFLPAMPTDMALPAMEEINLDSVEKLTILLNPYCTVENSANFSYPYLRSFLSVLSFPNTSDLTIHLQDSTDESLIQNVVDLRTIFEDLFKGDRLPAVKSCMVMAFLLHSHWLHVKPGEHQTSLPKTFPASLENLTILCNTSLHLDILRSRFEEPCLLPNLQSVKLDVGQNRPIDMIAKNDWVRWLGKSCGLGSGMGGNFKGLRILERGMDGQRKGSQDGEFHSRMEMMMQSLATQLPPTRGIGF</sequence>
<gene>
    <name evidence="2" type="ORF">SCHPADRAFT_1001701</name>
</gene>
<accession>A0A0H2R6J7</accession>
<evidence type="ECO:0000313" key="3">
    <source>
        <dbReference type="Proteomes" id="UP000053477"/>
    </source>
</evidence>
<keyword evidence="3" id="KW-1185">Reference proteome</keyword>
<evidence type="ECO:0000313" key="2">
    <source>
        <dbReference type="EMBL" id="KLO07410.1"/>
    </source>
</evidence>
<reference evidence="2 3" key="1">
    <citation type="submission" date="2015-04" db="EMBL/GenBank/DDBJ databases">
        <title>Complete genome sequence of Schizopora paradoxa KUC8140, a cosmopolitan wood degrader in East Asia.</title>
        <authorList>
            <consortium name="DOE Joint Genome Institute"/>
            <person name="Min B."/>
            <person name="Park H."/>
            <person name="Jang Y."/>
            <person name="Kim J.-J."/>
            <person name="Kim K.H."/>
            <person name="Pangilinan J."/>
            <person name="Lipzen A."/>
            <person name="Riley R."/>
            <person name="Grigoriev I.V."/>
            <person name="Spatafora J.W."/>
            <person name="Choi I.-G."/>
        </authorList>
    </citation>
    <scope>NUCLEOTIDE SEQUENCE [LARGE SCALE GENOMIC DNA]</scope>
    <source>
        <strain evidence="2 3">KUC8140</strain>
    </source>
</reference>
<dbReference type="EMBL" id="KQ086141">
    <property type="protein sequence ID" value="KLO07410.1"/>
    <property type="molecule type" value="Genomic_DNA"/>
</dbReference>